<dbReference type="EMBL" id="JANBUW010000372">
    <property type="protein sequence ID" value="KAJ2847164.1"/>
    <property type="molecule type" value="Genomic_DNA"/>
</dbReference>
<comment type="caution">
    <text evidence="2">The sequence shown here is derived from an EMBL/GenBank/DDBJ whole genome shotgun (WGS) entry which is preliminary data.</text>
</comment>
<feature type="region of interest" description="Disordered" evidence="1">
    <location>
        <begin position="54"/>
        <end position="111"/>
    </location>
</feature>
<keyword evidence="3" id="KW-1185">Reference proteome</keyword>
<dbReference type="Proteomes" id="UP001139887">
    <property type="component" value="Unassembled WGS sequence"/>
</dbReference>
<organism evidence="2 3">
    <name type="scientific">Coemansia brasiliensis</name>
    <dbReference type="NCBI Taxonomy" id="2650707"/>
    <lineage>
        <taxon>Eukaryota</taxon>
        <taxon>Fungi</taxon>
        <taxon>Fungi incertae sedis</taxon>
        <taxon>Zoopagomycota</taxon>
        <taxon>Kickxellomycotina</taxon>
        <taxon>Kickxellomycetes</taxon>
        <taxon>Kickxellales</taxon>
        <taxon>Kickxellaceae</taxon>
        <taxon>Coemansia</taxon>
    </lineage>
</organism>
<gene>
    <name evidence="2" type="ORF">IWW36_003992</name>
</gene>
<sequence>MVLGWQRAPRRSREQVVSPPSVPSAIAEDEEVVPQFFPGYQPRMAAASNAASAAAAQEQIQQKHKDAVPQRRAGSIRLSINPNVRSVEAHLGDQQRSSAHPSPHELRRTSCTSTASSATVMSLPCADGMARSSSCYYPARCQMQRPPPPHDFSYKTEQMPFKPRRASAVVVKSQKEAPQQSEGSLPPPQAAVANEAADALQPDTCEPRQTDSKAVSRSNSSSSTSTLGNTAAAASPLTKRTALPKHITSLLYRSHHGHQRLRKALRRNHTTKTVSNNDLLADELDKQQRWQSMRSASFAEMADYAQSTPLRASMMRYSIDVSSPDTPSTFVGDDEAQDGLESVGVAENVNIGMDGNDDVKIAAWLVPRTRSSSKVQMAYLPPRTSILKVANVLPQDHATS</sequence>
<evidence type="ECO:0000313" key="2">
    <source>
        <dbReference type="EMBL" id="KAJ2847164.1"/>
    </source>
</evidence>
<feature type="region of interest" description="Disordered" evidence="1">
    <location>
        <begin position="163"/>
        <end position="240"/>
    </location>
</feature>
<evidence type="ECO:0000256" key="1">
    <source>
        <dbReference type="SAM" id="MobiDB-lite"/>
    </source>
</evidence>
<proteinExistence type="predicted"/>
<dbReference type="OrthoDB" id="5556965at2759"/>
<reference evidence="2" key="1">
    <citation type="submission" date="2022-07" db="EMBL/GenBank/DDBJ databases">
        <title>Phylogenomic reconstructions and comparative analyses of Kickxellomycotina fungi.</title>
        <authorList>
            <person name="Reynolds N.K."/>
            <person name="Stajich J.E."/>
            <person name="Barry K."/>
            <person name="Grigoriev I.V."/>
            <person name="Crous P."/>
            <person name="Smith M.E."/>
        </authorList>
    </citation>
    <scope>NUCLEOTIDE SEQUENCE</scope>
    <source>
        <strain evidence="2">NRRL 1566</strain>
    </source>
</reference>
<name>A0A9W8LYE9_9FUNG</name>
<dbReference type="AlphaFoldDB" id="A0A9W8LYE9"/>
<evidence type="ECO:0000313" key="3">
    <source>
        <dbReference type="Proteomes" id="UP001139887"/>
    </source>
</evidence>
<protein>
    <submittedName>
        <fullName evidence="2">Uncharacterized protein</fullName>
    </submittedName>
</protein>
<feature type="compositionally biased region" description="Low complexity" evidence="1">
    <location>
        <begin position="212"/>
        <end position="235"/>
    </location>
</feature>
<accession>A0A9W8LYE9</accession>
<feature type="region of interest" description="Disordered" evidence="1">
    <location>
        <begin position="1"/>
        <end position="23"/>
    </location>
</feature>